<dbReference type="Gene3D" id="3.30.1330.100">
    <property type="entry name" value="CofE-like"/>
    <property type="match status" value="1"/>
</dbReference>
<keyword evidence="3" id="KW-0547">Nucleotide-binding</keyword>
<dbReference type="InterPro" id="IPR002847">
    <property type="entry name" value="F420-0_gamma-glut_ligase-dom"/>
</dbReference>
<dbReference type="EMBL" id="RFFG01000026">
    <property type="protein sequence ID" value="RMI43346.1"/>
    <property type="molecule type" value="Genomic_DNA"/>
</dbReference>
<name>A0A3M2M1D7_9ACTN</name>
<dbReference type="InterPro" id="IPR008225">
    <property type="entry name" value="F420-0_g-glutamyl_ligase"/>
</dbReference>
<proteinExistence type="predicted"/>
<evidence type="ECO:0000313" key="10">
    <source>
        <dbReference type="Proteomes" id="UP000282674"/>
    </source>
</evidence>
<dbReference type="GO" id="GO:0046872">
    <property type="term" value="F:metal ion binding"/>
    <property type="evidence" value="ECO:0007669"/>
    <property type="project" value="UniProtKB-KW"/>
</dbReference>
<keyword evidence="7" id="KW-0464">Manganese</keyword>
<dbReference type="PANTHER" id="PTHR47917:SF1">
    <property type="entry name" value="COENZYME F420:L-GLUTAMATE LIGASE"/>
    <property type="match status" value="1"/>
</dbReference>
<reference evidence="9 10" key="1">
    <citation type="submission" date="2018-10" db="EMBL/GenBank/DDBJ databases">
        <title>Isolation from soil.</title>
        <authorList>
            <person name="Hu J."/>
        </authorList>
    </citation>
    <scope>NUCLEOTIDE SEQUENCE [LARGE SCALE GENOMIC DNA]</scope>
    <source>
        <strain evidence="9 10">NEAU-Ht49</strain>
    </source>
</reference>
<dbReference type="SUPFAM" id="SSF144010">
    <property type="entry name" value="CofE-like"/>
    <property type="match status" value="1"/>
</dbReference>
<dbReference type="PANTHER" id="PTHR47917">
    <property type="match status" value="1"/>
</dbReference>
<evidence type="ECO:0000256" key="5">
    <source>
        <dbReference type="ARBA" id="ARBA00022958"/>
    </source>
</evidence>
<dbReference type="Proteomes" id="UP000282674">
    <property type="component" value="Unassembled WGS sequence"/>
</dbReference>
<gene>
    <name evidence="9" type="primary">cofE</name>
    <name evidence="9" type="ORF">EBO15_16875</name>
</gene>
<keyword evidence="1 9" id="KW-0436">Ligase</keyword>
<keyword evidence="6" id="KW-0342">GTP-binding</keyword>
<feature type="domain" description="Coenzyme F420:L-glutamate ligase-like" evidence="8">
    <location>
        <begin position="19"/>
        <end position="237"/>
    </location>
</feature>
<evidence type="ECO:0000256" key="7">
    <source>
        <dbReference type="ARBA" id="ARBA00023211"/>
    </source>
</evidence>
<dbReference type="GO" id="GO:0005525">
    <property type="term" value="F:GTP binding"/>
    <property type="evidence" value="ECO:0007669"/>
    <property type="project" value="UniProtKB-KW"/>
</dbReference>
<comment type="caution">
    <text evidence="9">The sequence shown here is derived from an EMBL/GenBank/DDBJ whole genome shotgun (WGS) entry which is preliminary data.</text>
</comment>
<protein>
    <submittedName>
        <fullName evidence="9">Coenzyme F420-0:L-glutamate ligase</fullName>
        <ecNumber evidence="9">6.3.2.31</ecNumber>
    </submittedName>
</protein>
<evidence type="ECO:0000259" key="8">
    <source>
        <dbReference type="Pfam" id="PF01996"/>
    </source>
</evidence>
<organism evidence="9 10">
    <name type="scientific">Actinomadura harenae</name>
    <dbReference type="NCBI Taxonomy" id="2483351"/>
    <lineage>
        <taxon>Bacteria</taxon>
        <taxon>Bacillati</taxon>
        <taxon>Actinomycetota</taxon>
        <taxon>Actinomycetes</taxon>
        <taxon>Streptosporangiales</taxon>
        <taxon>Thermomonosporaceae</taxon>
        <taxon>Actinomadura</taxon>
    </lineage>
</organism>
<sequence length="262" mass="27650">MAGAQMTTWDMRLRAIPGMPRIHTGDELGRLIADAIACDGHVLQPGDVLVVAQKIVSKAEGRIVSLDSVTPGDRAEELAHRTGRDPRLCELILTESQDVLAIFGRHIITLDNRGIVDTSGGVDSSNAGPFAEGWACLLPVDPDRSARTIRDDLHALTGIRPAVIISDSLGQQWREGSSGAAIGLAGIAGLERPVPGDKDLDGNPAWGDINRVDELAAAASALMGQSGAATPVVLIRGATYTPDENATMHDLLIRVPQAQELL</sequence>
<evidence type="ECO:0000256" key="2">
    <source>
        <dbReference type="ARBA" id="ARBA00022723"/>
    </source>
</evidence>
<dbReference type="EC" id="6.3.2.31" evidence="9"/>
<evidence type="ECO:0000256" key="4">
    <source>
        <dbReference type="ARBA" id="ARBA00022842"/>
    </source>
</evidence>
<accession>A0A3M2M1D7</accession>
<keyword evidence="10" id="KW-1185">Reference proteome</keyword>
<evidence type="ECO:0000256" key="1">
    <source>
        <dbReference type="ARBA" id="ARBA00022598"/>
    </source>
</evidence>
<keyword evidence="4" id="KW-0460">Magnesium</keyword>
<dbReference type="Pfam" id="PF01996">
    <property type="entry name" value="F420_ligase"/>
    <property type="match status" value="1"/>
</dbReference>
<evidence type="ECO:0000256" key="6">
    <source>
        <dbReference type="ARBA" id="ARBA00023134"/>
    </source>
</evidence>
<dbReference type="NCBIfam" id="TIGR01916">
    <property type="entry name" value="F420_cofE"/>
    <property type="match status" value="1"/>
</dbReference>
<dbReference type="AlphaFoldDB" id="A0A3M2M1D7"/>
<evidence type="ECO:0000313" key="9">
    <source>
        <dbReference type="EMBL" id="RMI43346.1"/>
    </source>
</evidence>
<dbReference type="Gene3D" id="3.90.1660.10">
    <property type="entry name" value="CofE-like domain"/>
    <property type="match status" value="1"/>
</dbReference>
<evidence type="ECO:0000256" key="3">
    <source>
        <dbReference type="ARBA" id="ARBA00022741"/>
    </source>
</evidence>
<keyword evidence="5" id="KW-0630">Potassium</keyword>
<dbReference type="GO" id="GO:0052618">
    <property type="term" value="F:coenzyme F420-0:L-glutamate ligase activity"/>
    <property type="evidence" value="ECO:0007669"/>
    <property type="project" value="UniProtKB-EC"/>
</dbReference>
<keyword evidence="2" id="KW-0479">Metal-binding</keyword>